<name>A0ACC2NMW1_9HYME</name>
<organism evidence="1 2">
    <name type="scientific">Eretmocerus hayati</name>
    <dbReference type="NCBI Taxonomy" id="131215"/>
    <lineage>
        <taxon>Eukaryota</taxon>
        <taxon>Metazoa</taxon>
        <taxon>Ecdysozoa</taxon>
        <taxon>Arthropoda</taxon>
        <taxon>Hexapoda</taxon>
        <taxon>Insecta</taxon>
        <taxon>Pterygota</taxon>
        <taxon>Neoptera</taxon>
        <taxon>Endopterygota</taxon>
        <taxon>Hymenoptera</taxon>
        <taxon>Apocrita</taxon>
        <taxon>Proctotrupomorpha</taxon>
        <taxon>Chalcidoidea</taxon>
        <taxon>Aphelinidae</taxon>
        <taxon>Aphelininae</taxon>
        <taxon>Eretmocerus</taxon>
    </lineage>
</organism>
<accession>A0ACC2NMW1</accession>
<feature type="non-terminal residue" evidence="1">
    <location>
        <position position="1"/>
    </location>
</feature>
<evidence type="ECO:0000313" key="2">
    <source>
        <dbReference type="Proteomes" id="UP001239111"/>
    </source>
</evidence>
<feature type="non-terminal residue" evidence="1">
    <location>
        <position position="206"/>
    </location>
</feature>
<sequence length="206" mass="23346">LLQDVTNSAVDICDDSVGKRRLVASWGQSIHLGCFVKMPEILADREVKWYHYSKKDGRYEVTYGYGTTGDKFIETSEKGLVIIGLNEQDAGRYDCWLSGVLLCSYNITVETHRCSSPARTNDYQRIYSDWCHEFEKYKSGMKNWEKKQSMLAPTPSKRAETESEFGTSQSKTTGQTVVELVLGLRGDLRQLSAPLAQKKIKSHRSS</sequence>
<comment type="caution">
    <text evidence="1">The sequence shown here is derived from an EMBL/GenBank/DDBJ whole genome shotgun (WGS) entry which is preliminary data.</text>
</comment>
<reference evidence="1" key="1">
    <citation type="submission" date="2023-04" db="EMBL/GenBank/DDBJ databases">
        <title>A chromosome-level genome assembly of the parasitoid wasp Eretmocerus hayati.</title>
        <authorList>
            <person name="Zhong Y."/>
            <person name="Liu S."/>
            <person name="Liu Y."/>
        </authorList>
    </citation>
    <scope>NUCLEOTIDE SEQUENCE</scope>
    <source>
        <strain evidence="1">ZJU_SS_LIU_2023</strain>
    </source>
</reference>
<evidence type="ECO:0000313" key="1">
    <source>
        <dbReference type="EMBL" id="KAJ8672434.1"/>
    </source>
</evidence>
<keyword evidence="2" id="KW-1185">Reference proteome</keyword>
<gene>
    <name evidence="1" type="ORF">QAD02_003693</name>
</gene>
<protein>
    <submittedName>
        <fullName evidence="1">Uncharacterized protein</fullName>
    </submittedName>
</protein>
<dbReference type="Proteomes" id="UP001239111">
    <property type="component" value="Chromosome 3"/>
</dbReference>
<dbReference type="EMBL" id="CM056743">
    <property type="protein sequence ID" value="KAJ8672434.1"/>
    <property type="molecule type" value="Genomic_DNA"/>
</dbReference>
<proteinExistence type="predicted"/>